<accession>A0ABD1N9Q9</accession>
<name>A0ABD1N9Q9_9FABA</name>
<dbReference type="AlphaFoldDB" id="A0ABD1N9Q9"/>
<dbReference type="Proteomes" id="UP001603857">
    <property type="component" value="Unassembled WGS sequence"/>
</dbReference>
<keyword evidence="2" id="KW-1185">Reference proteome</keyword>
<reference evidence="1 2" key="1">
    <citation type="submission" date="2024-08" db="EMBL/GenBank/DDBJ databases">
        <title>Insights into the chromosomal genome structure of Flemingia macrophylla.</title>
        <authorList>
            <person name="Ding Y."/>
            <person name="Zhao Y."/>
            <person name="Bi W."/>
            <person name="Wu M."/>
            <person name="Zhao G."/>
            <person name="Gong Y."/>
            <person name="Li W."/>
            <person name="Zhang P."/>
        </authorList>
    </citation>
    <scope>NUCLEOTIDE SEQUENCE [LARGE SCALE GENOMIC DNA]</scope>
    <source>
        <strain evidence="1">DYQJB</strain>
        <tissue evidence="1">Leaf</tissue>
    </source>
</reference>
<dbReference type="EMBL" id="JBGMDY010000002">
    <property type="protein sequence ID" value="KAL2344859.1"/>
    <property type="molecule type" value="Genomic_DNA"/>
</dbReference>
<evidence type="ECO:0000313" key="2">
    <source>
        <dbReference type="Proteomes" id="UP001603857"/>
    </source>
</evidence>
<protein>
    <submittedName>
        <fullName evidence="1">Uncharacterized protein</fullName>
    </submittedName>
</protein>
<comment type="caution">
    <text evidence="1">The sequence shown here is derived from an EMBL/GenBank/DDBJ whole genome shotgun (WGS) entry which is preliminary data.</text>
</comment>
<evidence type="ECO:0000313" key="1">
    <source>
        <dbReference type="EMBL" id="KAL2344859.1"/>
    </source>
</evidence>
<organism evidence="1 2">
    <name type="scientific">Flemingia macrophylla</name>
    <dbReference type="NCBI Taxonomy" id="520843"/>
    <lineage>
        <taxon>Eukaryota</taxon>
        <taxon>Viridiplantae</taxon>
        <taxon>Streptophyta</taxon>
        <taxon>Embryophyta</taxon>
        <taxon>Tracheophyta</taxon>
        <taxon>Spermatophyta</taxon>
        <taxon>Magnoliopsida</taxon>
        <taxon>eudicotyledons</taxon>
        <taxon>Gunneridae</taxon>
        <taxon>Pentapetalae</taxon>
        <taxon>rosids</taxon>
        <taxon>fabids</taxon>
        <taxon>Fabales</taxon>
        <taxon>Fabaceae</taxon>
        <taxon>Papilionoideae</taxon>
        <taxon>50 kb inversion clade</taxon>
        <taxon>NPAAA clade</taxon>
        <taxon>indigoferoid/millettioid clade</taxon>
        <taxon>Phaseoleae</taxon>
        <taxon>Flemingia</taxon>
    </lineage>
</organism>
<proteinExistence type="predicted"/>
<sequence length="440" mass="50188">MEIGHRRRMVLKERIYLLSSLSRKKVNSGSVGIGDLAGSLLESVQVKITHDKKSCVGLWGQSVFLQVIEHLRKGYLWRVVTNKEVVSRSDVICERELTRYVHCAECQVETLRRGDVHEHREEKLDACLAEKKLKAKIHPADIAFSSFAWLCFLAGITQRLLMPRFIRPESPSLLRLAMFSRRCCSHVGRRPLALGHFVFGDGGTLSFLGDGADLRDLGAGGTISDWLTPILSFSAWATNWLVLMSFCKFAHNVEEKGIEIMTMVNLWLQDFKPEASQLVLRLRNHAVNEDTHTILNLALHLRVNDLVRQRHSCDEELPLRKETPEEENDVFDERKKENNQFKLPSISIKLNCALAHLYEISSFVIISMKQAINMNMGLHVARMMKDWMSAWKDLFTFLFQETSIHVLRLVSLLLVETLAAALQVRLDFLLSSLALSNLDV</sequence>
<gene>
    <name evidence="1" type="ORF">Fmac_006144</name>
</gene>